<keyword evidence="2" id="KW-1185">Reference proteome</keyword>
<gene>
    <name evidence="1" type="ORF">FMOSSE_LOCUS10315</name>
</gene>
<proteinExistence type="predicted"/>
<reference evidence="1" key="1">
    <citation type="submission" date="2021-06" db="EMBL/GenBank/DDBJ databases">
        <authorList>
            <person name="Kallberg Y."/>
            <person name="Tangrot J."/>
            <person name="Rosling A."/>
        </authorList>
    </citation>
    <scope>NUCLEOTIDE SEQUENCE</scope>
    <source>
        <strain evidence="1">87-6 pot B 2015</strain>
    </source>
</reference>
<accession>A0A9N9GQJ9</accession>
<comment type="caution">
    <text evidence="1">The sequence shown here is derived from an EMBL/GenBank/DDBJ whole genome shotgun (WGS) entry which is preliminary data.</text>
</comment>
<sequence length="44" mass="5058">LSKAYNHVDLSYFCLTLNRIKVPKLATELIINLFTSRKNAVFTT</sequence>
<evidence type="ECO:0000313" key="2">
    <source>
        <dbReference type="Proteomes" id="UP000789375"/>
    </source>
</evidence>
<organism evidence="1 2">
    <name type="scientific">Funneliformis mosseae</name>
    <name type="common">Endomycorrhizal fungus</name>
    <name type="synonym">Glomus mosseae</name>
    <dbReference type="NCBI Taxonomy" id="27381"/>
    <lineage>
        <taxon>Eukaryota</taxon>
        <taxon>Fungi</taxon>
        <taxon>Fungi incertae sedis</taxon>
        <taxon>Mucoromycota</taxon>
        <taxon>Glomeromycotina</taxon>
        <taxon>Glomeromycetes</taxon>
        <taxon>Glomerales</taxon>
        <taxon>Glomeraceae</taxon>
        <taxon>Funneliformis</taxon>
    </lineage>
</organism>
<protein>
    <submittedName>
        <fullName evidence="1">1049_t:CDS:1</fullName>
    </submittedName>
</protein>
<name>A0A9N9GQJ9_FUNMO</name>
<dbReference type="EMBL" id="CAJVPP010003355">
    <property type="protein sequence ID" value="CAG8627489.1"/>
    <property type="molecule type" value="Genomic_DNA"/>
</dbReference>
<dbReference type="Proteomes" id="UP000789375">
    <property type="component" value="Unassembled WGS sequence"/>
</dbReference>
<dbReference type="AlphaFoldDB" id="A0A9N9GQJ9"/>
<feature type="non-terminal residue" evidence="1">
    <location>
        <position position="1"/>
    </location>
</feature>
<evidence type="ECO:0000313" key="1">
    <source>
        <dbReference type="EMBL" id="CAG8627489.1"/>
    </source>
</evidence>